<proteinExistence type="inferred from homology"/>
<dbReference type="EMBL" id="PHKV01000002">
    <property type="protein sequence ID" value="PKV13308.1"/>
    <property type="molecule type" value="Genomic_DNA"/>
</dbReference>
<dbReference type="Gene3D" id="1.10.1740.10">
    <property type="match status" value="1"/>
</dbReference>
<evidence type="ECO:0000256" key="4">
    <source>
        <dbReference type="ARBA" id="ARBA00023163"/>
    </source>
</evidence>
<evidence type="ECO:0000313" key="9">
    <source>
        <dbReference type="Proteomes" id="UP000233720"/>
    </source>
</evidence>
<evidence type="ECO:0000256" key="1">
    <source>
        <dbReference type="ARBA" id="ARBA00010641"/>
    </source>
</evidence>
<dbReference type="GO" id="GO:0016987">
    <property type="term" value="F:sigma factor activity"/>
    <property type="evidence" value="ECO:0007669"/>
    <property type="project" value="UniProtKB-KW"/>
</dbReference>
<keyword evidence="3" id="KW-0731">Sigma factor</keyword>
<evidence type="ECO:0000313" key="7">
    <source>
        <dbReference type="EMBL" id="PKV13308.1"/>
    </source>
</evidence>
<reference evidence="9 10" key="1">
    <citation type="submission" date="2017-11" db="EMBL/GenBank/DDBJ databases">
        <title>Xanthomonas prunicola sp. nov., a novel pathogen that affects nectarine (Prunus persica var. nectarine) trees.</title>
        <authorList>
            <person name="Lopez M."/>
            <person name="Lopez-Soriano P."/>
            <person name="Garita-Cambronero J."/>
            <person name="Beltran C."/>
            <person name="Taghouti G."/>
            <person name="Portier P."/>
            <person name="Cubero J."/>
            <person name="Fischer-Le Saux M."/>
            <person name="Marco-Noales E."/>
        </authorList>
    </citation>
    <scope>NUCLEOTIDE SEQUENCE [LARGE SCALE GENOMIC DNA]</scope>
    <source>
        <strain evidence="7 9">CFBP8353</strain>
        <strain evidence="8 10">CFBP8354</strain>
    </source>
</reference>
<dbReference type="InterPro" id="IPR014284">
    <property type="entry name" value="RNA_pol_sigma-70_dom"/>
</dbReference>
<organism evidence="7 9">
    <name type="scientific">Xanthomonas prunicola</name>
    <dbReference type="NCBI Taxonomy" id="2053930"/>
    <lineage>
        <taxon>Bacteria</taxon>
        <taxon>Pseudomonadati</taxon>
        <taxon>Pseudomonadota</taxon>
        <taxon>Gammaproteobacteria</taxon>
        <taxon>Lysobacterales</taxon>
        <taxon>Lysobacteraceae</taxon>
        <taxon>Xanthomonas</taxon>
    </lineage>
</organism>
<dbReference type="PANTHER" id="PTHR43133:SF63">
    <property type="entry name" value="RNA POLYMERASE SIGMA FACTOR FECI-RELATED"/>
    <property type="match status" value="1"/>
</dbReference>
<dbReference type="Pfam" id="PF04542">
    <property type="entry name" value="Sigma70_r2"/>
    <property type="match status" value="1"/>
</dbReference>
<dbReference type="EMBL" id="PHKW01000002">
    <property type="protein sequence ID" value="PKV17585.1"/>
    <property type="molecule type" value="Genomic_DNA"/>
</dbReference>
<accession>A0A2N3RLH3</accession>
<dbReference type="GO" id="GO:0006352">
    <property type="term" value="P:DNA-templated transcription initiation"/>
    <property type="evidence" value="ECO:0007669"/>
    <property type="project" value="InterPro"/>
</dbReference>
<dbReference type="InterPro" id="IPR007627">
    <property type="entry name" value="RNA_pol_sigma70_r2"/>
</dbReference>
<keyword evidence="2" id="KW-0805">Transcription regulation</keyword>
<dbReference type="GO" id="GO:0003677">
    <property type="term" value="F:DNA binding"/>
    <property type="evidence" value="ECO:0007669"/>
    <property type="project" value="InterPro"/>
</dbReference>
<evidence type="ECO:0000259" key="6">
    <source>
        <dbReference type="Pfam" id="PF08281"/>
    </source>
</evidence>
<evidence type="ECO:0000313" key="8">
    <source>
        <dbReference type="EMBL" id="PKV17585.1"/>
    </source>
</evidence>
<dbReference type="RefSeq" id="WP_101362873.1">
    <property type="nucleotide sequence ID" value="NZ_PHKV01000002.1"/>
</dbReference>
<gene>
    <name evidence="7" type="ORF">XpruCFBP8353_08770</name>
    <name evidence="8" type="ORF">XpruCFBP8354_08770</name>
</gene>
<feature type="domain" description="RNA polymerase sigma-70 region 2" evidence="5">
    <location>
        <begin position="12"/>
        <end position="79"/>
    </location>
</feature>
<protein>
    <submittedName>
        <fullName evidence="7">RNA polymerase subunit sigma-70</fullName>
    </submittedName>
</protein>
<dbReference type="SUPFAM" id="SSF88946">
    <property type="entry name" value="Sigma2 domain of RNA polymerase sigma factors"/>
    <property type="match status" value="1"/>
</dbReference>
<dbReference type="InterPro" id="IPR036388">
    <property type="entry name" value="WH-like_DNA-bd_sf"/>
</dbReference>
<keyword evidence="4" id="KW-0804">Transcription</keyword>
<dbReference type="Gene3D" id="1.10.10.10">
    <property type="entry name" value="Winged helix-like DNA-binding domain superfamily/Winged helix DNA-binding domain"/>
    <property type="match status" value="1"/>
</dbReference>
<dbReference type="NCBIfam" id="TIGR02937">
    <property type="entry name" value="sigma70-ECF"/>
    <property type="match status" value="1"/>
</dbReference>
<sequence>MRSDASPLLSRLFLQWRPSLNRYFLRRRAPAWDAEDLVQEVYLRLQRSQVQAGEIANPEAYLFTIAANLLKEQGMRQQRHGGAAATLDSCVDEALSVPFQADSELHAEQRRARLALLMQRLPPRCRAAMVLRYREGLDHRQIAERLQISVPMVKKHIARGVVLCREGMAGYG</sequence>
<dbReference type="Proteomes" id="UP000233748">
    <property type="component" value="Unassembled WGS sequence"/>
</dbReference>
<evidence type="ECO:0000259" key="5">
    <source>
        <dbReference type="Pfam" id="PF04542"/>
    </source>
</evidence>
<dbReference type="InterPro" id="IPR013325">
    <property type="entry name" value="RNA_pol_sigma_r2"/>
</dbReference>
<feature type="domain" description="RNA polymerase sigma factor 70 region 4 type 2" evidence="6">
    <location>
        <begin position="113"/>
        <end position="161"/>
    </location>
</feature>
<dbReference type="AlphaFoldDB" id="A0A2N3RLH3"/>
<comment type="similarity">
    <text evidence="1">Belongs to the sigma-70 factor family. ECF subfamily.</text>
</comment>
<dbReference type="OrthoDB" id="6689546at2"/>
<comment type="caution">
    <text evidence="7">The sequence shown here is derived from an EMBL/GenBank/DDBJ whole genome shotgun (WGS) entry which is preliminary data.</text>
</comment>
<dbReference type="InterPro" id="IPR013249">
    <property type="entry name" value="RNA_pol_sigma70_r4_t2"/>
</dbReference>
<dbReference type="InterPro" id="IPR013324">
    <property type="entry name" value="RNA_pol_sigma_r3/r4-like"/>
</dbReference>
<dbReference type="PANTHER" id="PTHR43133">
    <property type="entry name" value="RNA POLYMERASE ECF-TYPE SIGMA FACTO"/>
    <property type="match status" value="1"/>
</dbReference>
<dbReference type="Pfam" id="PF08281">
    <property type="entry name" value="Sigma70_r4_2"/>
    <property type="match status" value="1"/>
</dbReference>
<dbReference type="Proteomes" id="UP000233720">
    <property type="component" value="Unassembled WGS sequence"/>
</dbReference>
<evidence type="ECO:0000256" key="2">
    <source>
        <dbReference type="ARBA" id="ARBA00023015"/>
    </source>
</evidence>
<name>A0A2N3RLH3_9XANT</name>
<evidence type="ECO:0000313" key="10">
    <source>
        <dbReference type="Proteomes" id="UP000233748"/>
    </source>
</evidence>
<dbReference type="InterPro" id="IPR039425">
    <property type="entry name" value="RNA_pol_sigma-70-like"/>
</dbReference>
<evidence type="ECO:0000256" key="3">
    <source>
        <dbReference type="ARBA" id="ARBA00023082"/>
    </source>
</evidence>
<keyword evidence="10" id="KW-1185">Reference proteome</keyword>
<dbReference type="SUPFAM" id="SSF88659">
    <property type="entry name" value="Sigma3 and sigma4 domains of RNA polymerase sigma factors"/>
    <property type="match status" value="1"/>
</dbReference>